<evidence type="ECO:0000259" key="10">
    <source>
        <dbReference type="PROSITE" id="PS51935"/>
    </source>
</evidence>
<keyword evidence="9" id="KW-0449">Lipoprotein</keyword>
<proteinExistence type="inferred from homology"/>
<keyword evidence="5 11" id="KW-0378">Hydrolase</keyword>
<keyword evidence="12" id="KW-1185">Reference proteome</keyword>
<evidence type="ECO:0000256" key="2">
    <source>
        <dbReference type="ARBA" id="ARBA00007074"/>
    </source>
</evidence>
<evidence type="ECO:0000313" key="11">
    <source>
        <dbReference type="EMBL" id="AZQ12776.1"/>
    </source>
</evidence>
<evidence type="ECO:0000256" key="4">
    <source>
        <dbReference type="ARBA" id="ARBA00022729"/>
    </source>
</evidence>
<evidence type="ECO:0000256" key="6">
    <source>
        <dbReference type="ARBA" id="ARBA00022807"/>
    </source>
</evidence>
<keyword evidence="4" id="KW-0732">Signal</keyword>
<evidence type="ECO:0000256" key="8">
    <source>
        <dbReference type="ARBA" id="ARBA00023139"/>
    </source>
</evidence>
<evidence type="ECO:0000256" key="1">
    <source>
        <dbReference type="ARBA" id="ARBA00004635"/>
    </source>
</evidence>
<dbReference type="PANTHER" id="PTHR47360">
    <property type="entry name" value="MUREIN DD-ENDOPEPTIDASE MEPS/MUREIN LD-CARBOXYPEPTIDASE"/>
    <property type="match status" value="1"/>
</dbReference>
<evidence type="ECO:0000256" key="5">
    <source>
        <dbReference type="ARBA" id="ARBA00022801"/>
    </source>
</evidence>
<dbReference type="PROSITE" id="PS51935">
    <property type="entry name" value="NLPC_P60"/>
    <property type="match status" value="1"/>
</dbReference>
<comment type="similarity">
    <text evidence="2">Belongs to the peptidase C40 family.</text>
</comment>
<evidence type="ECO:0000256" key="7">
    <source>
        <dbReference type="ARBA" id="ARBA00023136"/>
    </source>
</evidence>
<name>A0ABN5TZT7_9GAMM</name>
<keyword evidence="8" id="KW-0564">Palmitate</keyword>
<dbReference type="EMBL" id="CP020373">
    <property type="protein sequence ID" value="AZQ12776.1"/>
    <property type="molecule type" value="Genomic_DNA"/>
</dbReference>
<feature type="domain" description="NlpC/P60" evidence="10">
    <location>
        <begin position="43"/>
        <end position="164"/>
    </location>
</feature>
<dbReference type="Pfam" id="PF00877">
    <property type="entry name" value="NLPC_P60"/>
    <property type="match status" value="1"/>
</dbReference>
<evidence type="ECO:0000256" key="9">
    <source>
        <dbReference type="ARBA" id="ARBA00023288"/>
    </source>
</evidence>
<dbReference type="InterPro" id="IPR000064">
    <property type="entry name" value="NLP_P60_dom"/>
</dbReference>
<keyword evidence="7" id="KW-0472">Membrane</keyword>
<comment type="subcellular location">
    <subcellularLocation>
        <location evidence="1">Membrane</location>
        <topology evidence="1">Lipid-anchor</topology>
    </subcellularLocation>
</comment>
<dbReference type="InterPro" id="IPR052062">
    <property type="entry name" value="Murein_DD/LD_carboxypeptidase"/>
</dbReference>
<dbReference type="GO" id="GO:0016787">
    <property type="term" value="F:hydrolase activity"/>
    <property type="evidence" value="ECO:0007669"/>
    <property type="project" value="UniProtKB-KW"/>
</dbReference>
<evidence type="ECO:0000256" key="3">
    <source>
        <dbReference type="ARBA" id="ARBA00022670"/>
    </source>
</evidence>
<keyword evidence="6" id="KW-0788">Thiol protease</keyword>
<keyword evidence="3" id="KW-0645">Protease</keyword>
<accession>A0ABN5TZT7</accession>
<dbReference type="PANTHER" id="PTHR47360:SF3">
    <property type="entry name" value="MUREIN DD-ENDOPEPTIDASE MEPS_MUREIN LD-CARBOXYPEPTIDASE"/>
    <property type="match status" value="1"/>
</dbReference>
<dbReference type="EC" id="3.4.-.-" evidence="11"/>
<organism evidence="11 12">
    <name type="scientific">Shewanella khirikhana</name>
    <dbReference type="NCBI Taxonomy" id="1965282"/>
    <lineage>
        <taxon>Bacteria</taxon>
        <taxon>Pseudomonadati</taxon>
        <taxon>Pseudomonadota</taxon>
        <taxon>Gammaproteobacteria</taxon>
        <taxon>Alteromonadales</taxon>
        <taxon>Shewanellaceae</taxon>
        <taxon>Shewanella</taxon>
    </lineage>
</organism>
<dbReference type="SUPFAM" id="SSF54001">
    <property type="entry name" value="Cysteine proteinases"/>
    <property type="match status" value="1"/>
</dbReference>
<dbReference type="Proteomes" id="UP000278437">
    <property type="component" value="Chromosome"/>
</dbReference>
<gene>
    <name evidence="11" type="primary">mepS</name>
    <name evidence="11" type="ORF">STH12_03724</name>
</gene>
<sequence length="166" mass="18641">MPMSWMTQIFRLLLLGGCLWLVGCSSKPELPAAPAQAQVSSNGLSAERLLWLYADWEGVPYRLGGMSKKGIDCSGFTLLVYRDLAAKALPRTVEEQLELGEPVAKGKQRPGDLIFFKTGWSTRHVGVSLGDQRFVHASTSQGVMISSLTNSYWKQKFWQIRRYDNR</sequence>
<protein>
    <submittedName>
        <fullName evidence="11">Murein DD-endopeptidase MepS/Murein LD-carboxypeptidase</fullName>
        <ecNumber evidence="11">3.4.-.-</ecNumber>
    </submittedName>
</protein>
<dbReference type="InterPro" id="IPR038765">
    <property type="entry name" value="Papain-like_cys_pep_sf"/>
</dbReference>
<reference evidence="12" key="1">
    <citation type="submission" date="2017-03" db="EMBL/GenBank/DDBJ databases">
        <title>Full genome sequence of a non-lethal Shewanella isolate that potentiates virulence of Vibio parahaemolyticus causing acute hepatopancreatic necrosis disease (AHPND) in shrimp.</title>
        <authorList>
            <person name="Prachumwat A."/>
            <person name="Sritunyalucksana K."/>
        </authorList>
    </citation>
    <scope>NUCLEOTIDE SEQUENCE [LARGE SCALE GENOMIC DNA]</scope>
    <source>
        <strain evidence="12">TH2012</strain>
    </source>
</reference>
<dbReference type="Gene3D" id="3.90.1720.10">
    <property type="entry name" value="endopeptidase domain like (from Nostoc punctiforme)"/>
    <property type="match status" value="1"/>
</dbReference>
<evidence type="ECO:0000313" key="12">
    <source>
        <dbReference type="Proteomes" id="UP000278437"/>
    </source>
</evidence>